<dbReference type="EC" id="2.10.1.1" evidence="2"/>
<evidence type="ECO:0000256" key="2">
    <source>
        <dbReference type="ARBA" id="ARBA00013269"/>
    </source>
</evidence>
<evidence type="ECO:0000259" key="5">
    <source>
        <dbReference type="SMART" id="SM00852"/>
    </source>
</evidence>
<dbReference type="Pfam" id="PF06844">
    <property type="entry name" value="DUF1244"/>
    <property type="match status" value="1"/>
</dbReference>
<dbReference type="InterPro" id="IPR036425">
    <property type="entry name" value="MoaB/Mog-like_dom_sf"/>
</dbReference>
<dbReference type="Pfam" id="PF00994">
    <property type="entry name" value="MoCF_biosynth"/>
    <property type="match status" value="1"/>
</dbReference>
<dbReference type="InterPro" id="IPR036810">
    <property type="entry name" value="SMc04008-like_sf"/>
</dbReference>
<proteinExistence type="predicted"/>
<evidence type="ECO:0000256" key="3">
    <source>
        <dbReference type="ARBA" id="ARBA00023150"/>
    </source>
</evidence>
<dbReference type="Gene3D" id="1.10.3340.10">
    <property type="entry name" value="SMc04008-like"/>
    <property type="match status" value="1"/>
</dbReference>
<dbReference type="Gene3D" id="3.40.980.10">
    <property type="entry name" value="MoaB/Mog-like domain"/>
    <property type="match status" value="1"/>
</dbReference>
<dbReference type="CDD" id="cd00886">
    <property type="entry name" value="MogA_MoaB"/>
    <property type="match status" value="1"/>
</dbReference>
<dbReference type="InterPro" id="IPR008284">
    <property type="entry name" value="MoCF_biosynth_CS"/>
</dbReference>
<dbReference type="NCBIfam" id="TIGR00177">
    <property type="entry name" value="molyb_syn"/>
    <property type="match status" value="1"/>
</dbReference>
<reference evidence="6" key="1">
    <citation type="submission" date="2021-01" db="EMBL/GenBank/DDBJ databases">
        <authorList>
            <person name="Corre E."/>
            <person name="Pelletier E."/>
            <person name="Niang G."/>
            <person name="Scheremetjew M."/>
            <person name="Finn R."/>
            <person name="Kale V."/>
            <person name="Holt S."/>
            <person name="Cochrane G."/>
            <person name="Meng A."/>
            <person name="Brown T."/>
            <person name="Cohen L."/>
        </authorList>
    </citation>
    <scope>NUCLEOTIDE SEQUENCE</scope>
    <source>
        <strain evidence="6">NIES-381</strain>
    </source>
</reference>
<evidence type="ECO:0000256" key="1">
    <source>
        <dbReference type="ARBA" id="ARBA00005046"/>
    </source>
</evidence>
<dbReference type="InterPro" id="IPR051920">
    <property type="entry name" value="MPT_Adenylyltrnsfr/MoaC-Rel"/>
</dbReference>
<feature type="compositionally biased region" description="Pro residues" evidence="4">
    <location>
        <begin position="104"/>
        <end position="121"/>
    </location>
</feature>
<feature type="domain" description="MoaB/Mog" evidence="5">
    <location>
        <begin position="169"/>
        <end position="326"/>
    </location>
</feature>
<dbReference type="SMART" id="SM00852">
    <property type="entry name" value="MoCF_biosynth"/>
    <property type="match status" value="1"/>
</dbReference>
<sequence length="334" mass="36110">MTSGAAVQTQMEAFAFRKLVEHLQMRTDVQNIDLMNLAGFCRNCLAKWYVHGARLQGVNMTYDESCHVVYGMPLKKWKSEYQTPATPEQLALFADTTRHAQHPELPPPTAPLAPAAPGPAQCPPPTAPKRMLSDVCCQDEAVLQPTPPQPMALAPSHALSDKGVDVQLGVLTVSDRASQGEYADLSGPQIQTQLKDFASQFPLGTWRLAVSRTGVVPDEQQCIESVLKEWSEPADGVSPCNLILTTGGTGFALRDVTPEATQAVLHKAAAGLMTAVLLESMKVEPLAMLSRAVAGIRHRTLIINLPGRPNAVRQNLQILLPVLGYAVQQVDGQL</sequence>
<dbReference type="EMBL" id="HBGA01128110">
    <property type="protein sequence ID" value="CAD9036209.1"/>
    <property type="molecule type" value="Transcribed_RNA"/>
</dbReference>
<name>A0A7S1J929_9EUGL</name>
<dbReference type="PANTHER" id="PTHR43764">
    <property type="entry name" value="MOLYBDENUM COFACTOR BIOSYNTHESIS"/>
    <property type="match status" value="1"/>
</dbReference>
<dbReference type="InterPro" id="IPR001453">
    <property type="entry name" value="MoaB/Mog_dom"/>
</dbReference>
<dbReference type="InterPro" id="IPR023163">
    <property type="entry name" value="SMc04008-like_domain"/>
</dbReference>
<keyword evidence="3" id="KW-0501">Molybdenum cofactor biosynthesis</keyword>
<dbReference type="SUPFAM" id="SSF53218">
    <property type="entry name" value="Molybdenum cofactor biosynthesis proteins"/>
    <property type="match status" value="1"/>
</dbReference>
<dbReference type="GO" id="GO:0061599">
    <property type="term" value="F:molybdopterin molybdotransferase activity"/>
    <property type="evidence" value="ECO:0007669"/>
    <property type="project" value="UniProtKB-EC"/>
</dbReference>
<dbReference type="SUPFAM" id="SSF158757">
    <property type="entry name" value="SMc04008-like"/>
    <property type="match status" value="1"/>
</dbReference>
<dbReference type="AlphaFoldDB" id="A0A7S1J929"/>
<dbReference type="PANTHER" id="PTHR43764:SF1">
    <property type="entry name" value="MOLYBDOPTERIN MOLYBDOTRANSFERASE"/>
    <property type="match status" value="1"/>
</dbReference>
<evidence type="ECO:0000313" key="6">
    <source>
        <dbReference type="EMBL" id="CAD9036209.1"/>
    </source>
</evidence>
<feature type="region of interest" description="Disordered" evidence="4">
    <location>
        <begin position="100"/>
        <end position="121"/>
    </location>
</feature>
<accession>A0A7S1J929</accession>
<protein>
    <recommendedName>
        <fullName evidence="2">molybdopterin molybdotransferase</fullName>
        <ecNumber evidence="2">2.10.1.1</ecNumber>
    </recommendedName>
</protein>
<comment type="pathway">
    <text evidence="1">Cofactor biosynthesis; molybdopterin biosynthesis.</text>
</comment>
<gene>
    <name evidence="6" type="ORF">EGYM00392_LOCUS47365</name>
</gene>
<evidence type="ECO:0000256" key="4">
    <source>
        <dbReference type="SAM" id="MobiDB-lite"/>
    </source>
</evidence>
<dbReference type="GO" id="GO:0006777">
    <property type="term" value="P:Mo-molybdopterin cofactor biosynthetic process"/>
    <property type="evidence" value="ECO:0007669"/>
    <property type="project" value="UniProtKB-KW"/>
</dbReference>
<dbReference type="PROSITE" id="PS01078">
    <property type="entry name" value="MOCF_BIOSYNTHESIS_1"/>
    <property type="match status" value="1"/>
</dbReference>
<organism evidence="6">
    <name type="scientific">Eutreptiella gymnastica</name>
    <dbReference type="NCBI Taxonomy" id="73025"/>
    <lineage>
        <taxon>Eukaryota</taxon>
        <taxon>Discoba</taxon>
        <taxon>Euglenozoa</taxon>
        <taxon>Euglenida</taxon>
        <taxon>Spirocuta</taxon>
        <taxon>Euglenophyceae</taxon>
        <taxon>Eutreptiales</taxon>
        <taxon>Eutreptiaceae</taxon>
        <taxon>Eutreptiella</taxon>
    </lineage>
</organism>